<comment type="caution">
    <text evidence="1">The sequence shown here is derived from an EMBL/GenBank/DDBJ whole genome shotgun (WGS) entry which is preliminary data.</text>
</comment>
<dbReference type="AlphaFoldDB" id="A0ABD5RA25"/>
<organism evidence="1 2">
    <name type="scientific">Salinirubrum litoreum</name>
    <dbReference type="NCBI Taxonomy" id="1126234"/>
    <lineage>
        <taxon>Archaea</taxon>
        <taxon>Methanobacteriati</taxon>
        <taxon>Methanobacteriota</taxon>
        <taxon>Stenosarchaea group</taxon>
        <taxon>Halobacteria</taxon>
        <taxon>Halobacteriales</taxon>
        <taxon>Haloferacaceae</taxon>
        <taxon>Salinirubrum</taxon>
    </lineage>
</organism>
<protein>
    <submittedName>
        <fullName evidence="1">Uncharacterized protein</fullName>
    </submittedName>
</protein>
<evidence type="ECO:0000313" key="1">
    <source>
        <dbReference type="EMBL" id="MFC5366812.1"/>
    </source>
</evidence>
<keyword evidence="2" id="KW-1185">Reference proteome</keyword>
<sequence>MPALRHRFGRFGPFPALAAETAVAGVFTVVGRLAVLVHASVFVLVTADGWSPAT</sequence>
<dbReference type="RefSeq" id="WP_227227852.1">
    <property type="nucleotide sequence ID" value="NZ_JAJCVJ010000001.1"/>
</dbReference>
<evidence type="ECO:0000313" key="2">
    <source>
        <dbReference type="Proteomes" id="UP001596201"/>
    </source>
</evidence>
<reference evidence="1 2" key="1">
    <citation type="journal article" date="2019" name="Int. J. Syst. Evol. Microbiol.">
        <title>The Global Catalogue of Microorganisms (GCM) 10K type strain sequencing project: providing services to taxonomists for standard genome sequencing and annotation.</title>
        <authorList>
            <consortium name="The Broad Institute Genomics Platform"/>
            <consortium name="The Broad Institute Genome Sequencing Center for Infectious Disease"/>
            <person name="Wu L."/>
            <person name="Ma J."/>
        </authorList>
    </citation>
    <scope>NUCLEOTIDE SEQUENCE [LARGE SCALE GENOMIC DNA]</scope>
    <source>
        <strain evidence="1 2">CGMCC 1.12237</strain>
    </source>
</reference>
<gene>
    <name evidence="1" type="ORF">ACFPJ5_07655</name>
</gene>
<name>A0ABD5RA25_9EURY</name>
<dbReference type="EMBL" id="JBHSKX010000001">
    <property type="protein sequence ID" value="MFC5366812.1"/>
    <property type="molecule type" value="Genomic_DNA"/>
</dbReference>
<proteinExistence type="predicted"/>
<dbReference type="Proteomes" id="UP001596201">
    <property type="component" value="Unassembled WGS sequence"/>
</dbReference>
<accession>A0ABD5RA25</accession>